<feature type="compositionally biased region" description="Polar residues" evidence="1">
    <location>
        <begin position="295"/>
        <end position="317"/>
    </location>
</feature>
<feature type="region of interest" description="Disordered" evidence="1">
    <location>
        <begin position="292"/>
        <end position="317"/>
    </location>
</feature>
<dbReference type="PANTHER" id="PTHR21505">
    <property type="entry name" value="MADF DOMAIN-CONTAINING PROTEIN-RELATED"/>
    <property type="match status" value="1"/>
</dbReference>
<feature type="compositionally biased region" description="Low complexity" evidence="1">
    <location>
        <begin position="532"/>
        <end position="551"/>
    </location>
</feature>
<gene>
    <name evidence="3" type="ORF">MMEN_LOCUS3928</name>
</gene>
<name>A0A8S4ASE0_9TELE</name>
<feature type="compositionally biased region" description="Pro residues" evidence="1">
    <location>
        <begin position="520"/>
        <end position="531"/>
    </location>
</feature>
<feature type="domain" description="MADF" evidence="2">
    <location>
        <begin position="21"/>
        <end position="119"/>
    </location>
</feature>
<dbReference type="EMBL" id="CAJRST010003335">
    <property type="protein sequence ID" value="CAG5867121.1"/>
    <property type="molecule type" value="Genomic_DNA"/>
</dbReference>
<proteinExistence type="predicted"/>
<evidence type="ECO:0000313" key="3">
    <source>
        <dbReference type="EMBL" id="CAG5867121.1"/>
    </source>
</evidence>
<accession>A0A8S4ASE0</accession>
<evidence type="ECO:0000313" key="4">
    <source>
        <dbReference type="Proteomes" id="UP000677803"/>
    </source>
</evidence>
<dbReference type="Pfam" id="PF10545">
    <property type="entry name" value="MADF_DNA_bdg"/>
    <property type="match status" value="3"/>
</dbReference>
<dbReference type="Proteomes" id="UP000677803">
    <property type="component" value="Unassembled WGS sequence"/>
</dbReference>
<dbReference type="SMART" id="SM00595">
    <property type="entry name" value="MADF"/>
    <property type="match status" value="2"/>
</dbReference>
<comment type="caution">
    <text evidence="3">The sequence shown here is derived from an EMBL/GenBank/DDBJ whole genome shotgun (WGS) entry which is preliminary data.</text>
</comment>
<keyword evidence="4" id="KW-1185">Reference proteome</keyword>
<feature type="region of interest" description="Disordered" evidence="1">
    <location>
        <begin position="122"/>
        <end position="142"/>
    </location>
</feature>
<evidence type="ECO:0000256" key="1">
    <source>
        <dbReference type="SAM" id="MobiDB-lite"/>
    </source>
</evidence>
<sequence>MEVSPFSFTPERYWTEEKERALIAFFSKHSCLWNHKSESYKNRQLRWKTLQRLRILLSSHPPPIPFTVEDIKNKFKNLRTTFQRQHKMVRASQVVGQDEVFVPQWKHYQQLTFLLGSWDQDDDSEGLQAQEESPPALPSPGLVISFGPNTSASLNASPSSSAPSSVSAKSCWTEEKERWVISFYSEHSCLWKKRSENHNNRQLRQKLLESLRSQVSDDSTSFSVEDIKCKFKNLRTVFNREYKAVLASQVSEKHYVSKWKHYQQLLFLCESCDEDAADLQILAAQEGQAMEYDTQPVSSSQTDGVQPSSTCAPSSSGQCDGSTSAALQEFLSAAADCLQTDNQTPAPSLPASPSPKSCGDPSLLNPSASGPVQPDGRVMADTRCLWSEAKVQQLIAFYSEHGCLWNHRSENYRNRPLRQSLLETLSGLLLSGRTQGRPARLHVPLITAFCPLSRSGRHQDKVPEPAHHLPAGAQGGELQQDLRLRGLLPAQVEALPGADVPVRVLRRGGGAAPPPRERPPPQSTPPSPTPPDSQLSTPSSSPSTASSLPDGRAGGRRRVGPPAADELVALMRTVCQKQTPHAGFLQYVEECLNEAPPDRVKTLKKKIIQTIHGVLEDV</sequence>
<evidence type="ECO:0000259" key="2">
    <source>
        <dbReference type="PROSITE" id="PS51029"/>
    </source>
</evidence>
<dbReference type="PANTHER" id="PTHR21505:SF12">
    <property type="entry name" value="MADF DOMAIN-CONTAINING PROTEIN-RELATED"/>
    <property type="match status" value="1"/>
</dbReference>
<dbReference type="AlphaFoldDB" id="A0A8S4ASE0"/>
<reference evidence="3" key="1">
    <citation type="submission" date="2021-05" db="EMBL/GenBank/DDBJ databases">
        <authorList>
            <person name="Tigano A."/>
        </authorList>
    </citation>
    <scope>NUCLEOTIDE SEQUENCE</scope>
</reference>
<dbReference type="PROSITE" id="PS51029">
    <property type="entry name" value="MADF"/>
    <property type="match status" value="2"/>
</dbReference>
<protein>
    <submittedName>
        <fullName evidence="3">(Atlantic silverside) hypothetical protein</fullName>
    </submittedName>
</protein>
<feature type="region of interest" description="Disordered" evidence="1">
    <location>
        <begin position="499"/>
        <end position="560"/>
    </location>
</feature>
<organism evidence="3 4">
    <name type="scientific">Menidia menidia</name>
    <name type="common">Atlantic silverside</name>
    <dbReference type="NCBI Taxonomy" id="238744"/>
    <lineage>
        <taxon>Eukaryota</taxon>
        <taxon>Metazoa</taxon>
        <taxon>Chordata</taxon>
        <taxon>Craniata</taxon>
        <taxon>Vertebrata</taxon>
        <taxon>Euteleostomi</taxon>
        <taxon>Actinopterygii</taxon>
        <taxon>Neopterygii</taxon>
        <taxon>Teleostei</taxon>
        <taxon>Neoteleostei</taxon>
        <taxon>Acanthomorphata</taxon>
        <taxon>Ovalentaria</taxon>
        <taxon>Atherinomorphae</taxon>
        <taxon>Atheriniformes</taxon>
        <taxon>Atherinopsidae</taxon>
        <taxon>Menidiinae</taxon>
        <taxon>Menidia</taxon>
    </lineage>
</organism>
<dbReference type="InterPro" id="IPR006578">
    <property type="entry name" value="MADF-dom"/>
</dbReference>
<feature type="domain" description="MADF" evidence="2">
    <location>
        <begin position="179"/>
        <end position="273"/>
    </location>
</feature>
<dbReference type="OrthoDB" id="8961911at2759"/>
<feature type="region of interest" description="Disordered" evidence="1">
    <location>
        <begin position="341"/>
        <end position="375"/>
    </location>
</feature>